<keyword evidence="6 14" id="KW-0479">Metal-binding</keyword>
<feature type="binding site" evidence="14">
    <location>
        <position position="293"/>
    </location>
    <ligand>
        <name>NAD(+)</name>
        <dbReference type="ChEBI" id="CHEBI:57540"/>
    </ligand>
</feature>
<protein>
    <recommendedName>
        <fullName evidence="3 14">DNA ligase</fullName>
        <ecNumber evidence="2 14">6.5.1.2</ecNumber>
    </recommendedName>
    <alternativeName>
        <fullName evidence="14">Polydeoxyribonucleotide synthase [NAD(+)]</fullName>
    </alternativeName>
</protein>
<dbReference type="HAMAP" id="MF_01588">
    <property type="entry name" value="DNA_ligase_A"/>
    <property type="match status" value="1"/>
</dbReference>
<dbReference type="PANTHER" id="PTHR23389">
    <property type="entry name" value="CHROMOSOME TRANSMISSION FIDELITY FACTOR 18"/>
    <property type="match status" value="1"/>
</dbReference>
<dbReference type="CDD" id="cd17748">
    <property type="entry name" value="BRCT_DNA_ligase_like"/>
    <property type="match status" value="1"/>
</dbReference>
<dbReference type="PROSITE" id="PS01056">
    <property type="entry name" value="DNA_LIGASE_N2"/>
    <property type="match status" value="1"/>
</dbReference>
<dbReference type="GO" id="GO:0046872">
    <property type="term" value="F:metal ion binding"/>
    <property type="evidence" value="ECO:0007669"/>
    <property type="project" value="UniProtKB-KW"/>
</dbReference>
<feature type="binding site" evidence="14">
    <location>
        <position position="317"/>
    </location>
    <ligand>
        <name>NAD(+)</name>
        <dbReference type="ChEBI" id="CHEBI:57540"/>
    </ligand>
</feature>
<dbReference type="EMBL" id="AP022873">
    <property type="protein sequence ID" value="BCB96817.1"/>
    <property type="molecule type" value="Genomic_DNA"/>
</dbReference>
<proteinExistence type="inferred from homology"/>
<dbReference type="GO" id="GO:0003677">
    <property type="term" value="F:DNA binding"/>
    <property type="evidence" value="ECO:0007669"/>
    <property type="project" value="InterPro"/>
</dbReference>
<dbReference type="AlphaFoldDB" id="A0A7G1H524"/>
<dbReference type="InterPro" id="IPR041663">
    <property type="entry name" value="DisA/LigA_HHH"/>
</dbReference>
<evidence type="ECO:0000313" key="17">
    <source>
        <dbReference type="Proteomes" id="UP000516360"/>
    </source>
</evidence>
<comment type="similarity">
    <text evidence="13 14">Belongs to the NAD-dependent DNA ligase family. LigA subfamily.</text>
</comment>
<dbReference type="GO" id="GO:0005829">
    <property type="term" value="C:cytosol"/>
    <property type="evidence" value="ECO:0007669"/>
    <property type="project" value="TreeGrafter"/>
</dbReference>
<dbReference type="RefSeq" id="WP_203471981.1">
    <property type="nucleotide sequence ID" value="NZ_AP022873.1"/>
</dbReference>
<accession>A0A7G1H524</accession>
<dbReference type="Gene3D" id="6.20.10.30">
    <property type="match status" value="1"/>
</dbReference>
<keyword evidence="8 14" id="KW-0862">Zinc</keyword>
<dbReference type="SUPFAM" id="SSF47781">
    <property type="entry name" value="RuvA domain 2-like"/>
    <property type="match status" value="1"/>
</dbReference>
<dbReference type="InterPro" id="IPR033136">
    <property type="entry name" value="DNA_ligase_CS"/>
</dbReference>
<dbReference type="InterPro" id="IPR010994">
    <property type="entry name" value="RuvA_2-like"/>
</dbReference>
<reference evidence="16 17" key="1">
    <citation type="submission" date="2020-03" db="EMBL/GenBank/DDBJ databases">
        <title>Complete genome sequences of two sulfur-disproportionating bacterial strains T55J and Mzg5.</title>
        <authorList>
            <person name="Umezawa K."/>
            <person name="Kojima H."/>
            <person name="Kato Y."/>
            <person name="Fukui M."/>
        </authorList>
    </citation>
    <scope>NUCLEOTIDE SEQUENCE [LARGE SCALE GENOMIC DNA]</scope>
    <source>
        <strain evidence="16 17">T55J</strain>
    </source>
</reference>
<dbReference type="NCBIfam" id="NF005932">
    <property type="entry name" value="PRK07956.1"/>
    <property type="match status" value="1"/>
</dbReference>
<dbReference type="Gene3D" id="2.40.50.140">
    <property type="entry name" value="Nucleic acid-binding proteins"/>
    <property type="match status" value="1"/>
</dbReference>
<keyword evidence="14" id="KW-0464">Manganese</keyword>
<dbReference type="InterPro" id="IPR013840">
    <property type="entry name" value="DNAligase_N"/>
</dbReference>
<evidence type="ECO:0000259" key="15">
    <source>
        <dbReference type="PROSITE" id="PS50172"/>
    </source>
</evidence>
<dbReference type="Pfam" id="PF12826">
    <property type="entry name" value="HHH_2"/>
    <property type="match status" value="1"/>
</dbReference>
<feature type="binding site" evidence="14">
    <location>
        <position position="140"/>
    </location>
    <ligand>
        <name>NAD(+)</name>
        <dbReference type="ChEBI" id="CHEBI:57540"/>
    </ligand>
</feature>
<dbReference type="FunFam" id="1.10.150.20:FF:000007">
    <property type="entry name" value="DNA ligase"/>
    <property type="match status" value="1"/>
</dbReference>
<keyword evidence="17" id="KW-1185">Reference proteome</keyword>
<dbReference type="EC" id="6.5.1.2" evidence="2 14"/>
<evidence type="ECO:0000256" key="1">
    <source>
        <dbReference type="ARBA" id="ARBA00004067"/>
    </source>
</evidence>
<dbReference type="PANTHER" id="PTHR23389:SF9">
    <property type="entry name" value="DNA LIGASE"/>
    <property type="match status" value="1"/>
</dbReference>
<evidence type="ECO:0000256" key="14">
    <source>
        <dbReference type="HAMAP-Rule" id="MF_01588"/>
    </source>
</evidence>
<evidence type="ECO:0000256" key="4">
    <source>
        <dbReference type="ARBA" id="ARBA00022598"/>
    </source>
</evidence>
<dbReference type="InterPro" id="IPR003583">
    <property type="entry name" value="Hlx-hairpin-Hlx_DNA-bd_motif"/>
</dbReference>
<dbReference type="InterPro" id="IPR004149">
    <property type="entry name" value="Znf_DNAligase_C4"/>
</dbReference>
<comment type="function">
    <text evidence="1 14">DNA ligase that catalyzes the formation of phosphodiester linkages between 5'-phosphoryl and 3'-hydroxyl groups in double-stranded DNA using NAD as a coenzyme and as the energy source for the reaction. It is essential for DNA replication and repair of damaged DNA.</text>
</comment>
<evidence type="ECO:0000256" key="2">
    <source>
        <dbReference type="ARBA" id="ARBA00012722"/>
    </source>
</evidence>
<dbReference type="FunFam" id="1.10.150.20:FF:000006">
    <property type="entry name" value="DNA ligase"/>
    <property type="match status" value="1"/>
</dbReference>
<evidence type="ECO:0000256" key="6">
    <source>
        <dbReference type="ARBA" id="ARBA00022723"/>
    </source>
</evidence>
<feature type="binding site" evidence="14">
    <location>
        <begin position="85"/>
        <end position="86"/>
    </location>
    <ligand>
        <name>NAD(+)</name>
        <dbReference type="ChEBI" id="CHEBI:57540"/>
    </ligand>
</feature>
<feature type="binding site" evidence="14">
    <location>
        <position position="434"/>
    </location>
    <ligand>
        <name>Zn(2+)</name>
        <dbReference type="ChEBI" id="CHEBI:29105"/>
    </ligand>
</feature>
<dbReference type="InterPro" id="IPR004150">
    <property type="entry name" value="NAD_DNA_ligase_OB"/>
</dbReference>
<dbReference type="KEGG" id="dtp:JZK55_17390"/>
<dbReference type="InterPro" id="IPR013839">
    <property type="entry name" value="DNAligase_adenylation"/>
</dbReference>
<evidence type="ECO:0000256" key="7">
    <source>
        <dbReference type="ARBA" id="ARBA00022763"/>
    </source>
</evidence>
<feature type="domain" description="BRCT" evidence="15">
    <location>
        <begin position="595"/>
        <end position="675"/>
    </location>
</feature>
<dbReference type="Pfam" id="PF03119">
    <property type="entry name" value="DNA_ligase_ZBD"/>
    <property type="match status" value="1"/>
</dbReference>
<evidence type="ECO:0000256" key="9">
    <source>
        <dbReference type="ARBA" id="ARBA00022842"/>
    </source>
</evidence>
<dbReference type="FunFam" id="2.40.50.140:FF:000012">
    <property type="entry name" value="DNA ligase"/>
    <property type="match status" value="1"/>
</dbReference>
<dbReference type="PIRSF" id="PIRSF001604">
    <property type="entry name" value="LigA"/>
    <property type="match status" value="1"/>
</dbReference>
<evidence type="ECO:0000256" key="5">
    <source>
        <dbReference type="ARBA" id="ARBA00022705"/>
    </source>
</evidence>
<dbReference type="SMART" id="SM00532">
    <property type="entry name" value="LIGANc"/>
    <property type="match status" value="1"/>
</dbReference>
<evidence type="ECO:0000256" key="8">
    <source>
        <dbReference type="ARBA" id="ARBA00022833"/>
    </source>
</evidence>
<dbReference type="Gene3D" id="1.10.287.610">
    <property type="entry name" value="Helix hairpin bin"/>
    <property type="match status" value="1"/>
</dbReference>
<feature type="active site" description="N6-AMP-lysine intermediate" evidence="14">
    <location>
        <position position="119"/>
    </location>
</feature>
<dbReference type="GO" id="GO:0006260">
    <property type="term" value="P:DNA replication"/>
    <property type="evidence" value="ECO:0007669"/>
    <property type="project" value="UniProtKB-KW"/>
</dbReference>
<dbReference type="GO" id="GO:0006281">
    <property type="term" value="P:DNA repair"/>
    <property type="evidence" value="ECO:0007669"/>
    <property type="project" value="UniProtKB-KW"/>
</dbReference>
<dbReference type="GO" id="GO:0003911">
    <property type="term" value="F:DNA ligase (NAD+) activity"/>
    <property type="evidence" value="ECO:0007669"/>
    <property type="project" value="UniProtKB-UniRule"/>
</dbReference>
<dbReference type="SUPFAM" id="SSF56091">
    <property type="entry name" value="DNA ligase/mRNA capping enzyme, catalytic domain"/>
    <property type="match status" value="1"/>
</dbReference>
<dbReference type="SMART" id="SM00292">
    <property type="entry name" value="BRCT"/>
    <property type="match status" value="1"/>
</dbReference>
<keyword evidence="4 14" id="KW-0436">Ligase</keyword>
<dbReference type="SMART" id="SM00278">
    <property type="entry name" value="HhH1"/>
    <property type="match status" value="4"/>
</dbReference>
<feature type="binding site" evidence="14">
    <location>
        <begin position="37"/>
        <end position="41"/>
    </location>
    <ligand>
        <name>NAD(+)</name>
        <dbReference type="ChEBI" id="CHEBI:57540"/>
    </ligand>
</feature>
<gene>
    <name evidence="14 16" type="primary">ligA</name>
    <name evidence="16" type="ORF">JZK55_17390</name>
</gene>
<dbReference type="FunFam" id="3.30.470.30:FF:000001">
    <property type="entry name" value="DNA ligase"/>
    <property type="match status" value="1"/>
</dbReference>
<dbReference type="Gene3D" id="1.10.150.20">
    <property type="entry name" value="5' to 3' exonuclease, C-terminal subdomain"/>
    <property type="match status" value="2"/>
</dbReference>
<dbReference type="InterPro" id="IPR001357">
    <property type="entry name" value="BRCT_dom"/>
</dbReference>
<feature type="binding site" evidence="14">
    <location>
        <position position="177"/>
    </location>
    <ligand>
        <name>NAD(+)</name>
        <dbReference type="ChEBI" id="CHEBI:57540"/>
    </ligand>
</feature>
<dbReference type="SUPFAM" id="SSF50249">
    <property type="entry name" value="Nucleic acid-binding proteins"/>
    <property type="match status" value="1"/>
</dbReference>
<feature type="binding site" evidence="14">
    <location>
        <position position="117"/>
    </location>
    <ligand>
        <name>NAD(+)</name>
        <dbReference type="ChEBI" id="CHEBI:57540"/>
    </ligand>
</feature>
<sequence>MTKRMTEDIKKEIERLVKELNYHCYRYYVMDSPVISDEEYDRLYFKLKELEGKYGIVLPDSPTQRVGAPPLDKFEKVRHKEPMLSLDNAFSYDELMEFDKRVRRLIGTQNEIEYTVEPKYDGLAIELTYKNGLLYKASTRGDGYEGEDVTLNIKTIKSVPLKIEGANIPDEIDIRGEVYMDIEDFERLNRERQQKGEPLFANPRNAAAGSVRQLDSSITASRKLHLACYGVGTVKGMEFKTQFELIKWLEEMRFPIPEIVRLVIGINRVIDAVKEIEEKRMSFPFETDGAVVKVNDFRLQSLLGVKTREPRWAIAYKYPAHQGITRIKEILPSVGRTGVITPVAILEPVKIGGVTVSRSTLHNWDEIERKDIRVGDFVVVERAGEVIPHVVTVIKERRTGKEKVFPMPEKCPVCGSKVVREEGEVAVRCIGLDCPAQVQERIRHFASRAAMDIEGLGEKNVELLYSKGLISHFIDIYRLKKEDLLGLPRFAEKSAQNLIDAIEKSKHATLSKFIYALGIMHVGEYAARLIAENFERLEDLYHVKPERIKEIRQIGEKIAHSVATFFNDLENIKTLEKLKALGLKITNPDFKGRGQMKGPLDGLTFVITGSLPKPRKEIEDLIESLGGHASSSVSRMTDYLVVGEEPGSKLQKAKSIGVKTVSYEELLKIIEQRKK</sequence>
<dbReference type="InterPro" id="IPR036420">
    <property type="entry name" value="BRCT_dom_sf"/>
</dbReference>
<dbReference type="Gene3D" id="3.40.50.10190">
    <property type="entry name" value="BRCT domain"/>
    <property type="match status" value="1"/>
</dbReference>
<dbReference type="SUPFAM" id="SSF52113">
    <property type="entry name" value="BRCT domain"/>
    <property type="match status" value="1"/>
</dbReference>
<evidence type="ECO:0000256" key="3">
    <source>
        <dbReference type="ARBA" id="ARBA00013308"/>
    </source>
</evidence>
<keyword evidence="11 14" id="KW-0234">DNA repair</keyword>
<dbReference type="InterPro" id="IPR001679">
    <property type="entry name" value="DNA_ligase"/>
</dbReference>
<evidence type="ECO:0000256" key="13">
    <source>
        <dbReference type="ARBA" id="ARBA00060881"/>
    </source>
</evidence>
<feature type="binding site" evidence="14">
    <location>
        <position position="414"/>
    </location>
    <ligand>
        <name>Zn(2+)</name>
        <dbReference type="ChEBI" id="CHEBI:29105"/>
    </ligand>
</feature>
<comment type="catalytic activity">
    <reaction evidence="12 14">
        <text>NAD(+) + (deoxyribonucleotide)n-3'-hydroxyl + 5'-phospho-(deoxyribonucleotide)m = (deoxyribonucleotide)n+m + AMP + beta-nicotinamide D-nucleotide.</text>
        <dbReference type="EC" id="6.5.1.2"/>
    </reaction>
</comment>
<dbReference type="InterPro" id="IPR012340">
    <property type="entry name" value="NA-bd_OB-fold"/>
</dbReference>
<dbReference type="Proteomes" id="UP000516360">
    <property type="component" value="Chromosome"/>
</dbReference>
<organism evidence="16 17">
    <name type="scientific">Dissulfurispira thermophila</name>
    <dbReference type="NCBI Taxonomy" id="2715679"/>
    <lineage>
        <taxon>Bacteria</taxon>
        <taxon>Pseudomonadati</taxon>
        <taxon>Nitrospirota</taxon>
        <taxon>Thermodesulfovibrionia</taxon>
        <taxon>Thermodesulfovibrionales</taxon>
        <taxon>Dissulfurispiraceae</taxon>
        <taxon>Dissulfurispira</taxon>
    </lineage>
</organism>
<dbReference type="Pfam" id="PF14520">
    <property type="entry name" value="HHH_5"/>
    <property type="match status" value="1"/>
</dbReference>
<dbReference type="NCBIfam" id="TIGR00575">
    <property type="entry name" value="dnlj"/>
    <property type="match status" value="1"/>
</dbReference>
<dbReference type="Gene3D" id="3.30.470.30">
    <property type="entry name" value="DNA ligase/mRNA capping enzyme"/>
    <property type="match status" value="1"/>
</dbReference>
<evidence type="ECO:0000256" key="12">
    <source>
        <dbReference type="ARBA" id="ARBA00034005"/>
    </source>
</evidence>
<keyword evidence="9 14" id="KW-0460">Magnesium</keyword>
<keyword evidence="7 14" id="KW-0227">DNA damage</keyword>
<feature type="binding site" evidence="14">
    <location>
        <position position="411"/>
    </location>
    <ligand>
        <name>Zn(2+)</name>
        <dbReference type="ChEBI" id="CHEBI:29105"/>
    </ligand>
</feature>
<evidence type="ECO:0000256" key="10">
    <source>
        <dbReference type="ARBA" id="ARBA00023027"/>
    </source>
</evidence>
<dbReference type="Pfam" id="PF00533">
    <property type="entry name" value="BRCT"/>
    <property type="match status" value="1"/>
</dbReference>
<evidence type="ECO:0000313" key="16">
    <source>
        <dbReference type="EMBL" id="BCB96817.1"/>
    </source>
</evidence>
<name>A0A7G1H524_9BACT</name>
<keyword evidence="10 14" id="KW-0520">NAD</keyword>
<comment type="cofactor">
    <cofactor evidence="14">
        <name>Mg(2+)</name>
        <dbReference type="ChEBI" id="CHEBI:18420"/>
    </cofactor>
    <cofactor evidence="14">
        <name>Mn(2+)</name>
        <dbReference type="ChEBI" id="CHEBI:29035"/>
    </cofactor>
</comment>
<dbReference type="PROSITE" id="PS50172">
    <property type="entry name" value="BRCT"/>
    <property type="match status" value="1"/>
</dbReference>
<dbReference type="CDD" id="cd00114">
    <property type="entry name" value="LIGANc"/>
    <property type="match status" value="1"/>
</dbReference>
<feature type="binding site" evidence="14">
    <location>
        <position position="429"/>
    </location>
    <ligand>
        <name>Zn(2+)</name>
        <dbReference type="ChEBI" id="CHEBI:29105"/>
    </ligand>
</feature>
<keyword evidence="5 14" id="KW-0235">DNA replication</keyword>
<dbReference type="Pfam" id="PF03120">
    <property type="entry name" value="OB_DNA_ligase"/>
    <property type="match status" value="1"/>
</dbReference>
<evidence type="ECO:0000256" key="11">
    <source>
        <dbReference type="ARBA" id="ARBA00023204"/>
    </source>
</evidence>
<dbReference type="Pfam" id="PF01653">
    <property type="entry name" value="DNA_ligase_aden"/>
    <property type="match status" value="1"/>
</dbReference>